<dbReference type="EMBL" id="OVTA01000030">
    <property type="protein sequence ID" value="SPR99141.1"/>
    <property type="molecule type" value="Genomic_DNA"/>
</dbReference>
<name>A0A375J3H9_9BURK</name>
<gene>
    <name evidence="1" type="ORF">CBM2634_A80073</name>
</gene>
<accession>A0A375J3H9</accession>
<reference evidence="1 2" key="1">
    <citation type="submission" date="2018-01" db="EMBL/GenBank/DDBJ databases">
        <authorList>
            <person name="Gaut B.S."/>
            <person name="Morton B.R."/>
            <person name="Clegg M.T."/>
            <person name="Duvall M.R."/>
        </authorList>
    </citation>
    <scope>NUCLEOTIDE SEQUENCE [LARGE SCALE GENOMIC DNA]</scope>
    <source>
        <strain evidence="1">Cupriavidus taiwanensis cmp 52</strain>
    </source>
</reference>
<evidence type="ECO:0000313" key="1">
    <source>
        <dbReference type="EMBL" id="SPR99141.1"/>
    </source>
</evidence>
<protein>
    <submittedName>
        <fullName evidence="1">Uncharacterized protein</fullName>
    </submittedName>
</protein>
<evidence type="ECO:0000313" key="2">
    <source>
        <dbReference type="Proteomes" id="UP000256805"/>
    </source>
</evidence>
<sequence length="39" mass="4325">MIVLIFCAFPASAARSHVLDVSMLDLLEANNMPQTTKYL</sequence>
<organism evidence="1 2">
    <name type="scientific">Cupriavidus taiwanensis</name>
    <dbReference type="NCBI Taxonomy" id="164546"/>
    <lineage>
        <taxon>Bacteria</taxon>
        <taxon>Pseudomonadati</taxon>
        <taxon>Pseudomonadota</taxon>
        <taxon>Betaproteobacteria</taxon>
        <taxon>Burkholderiales</taxon>
        <taxon>Burkholderiaceae</taxon>
        <taxon>Cupriavidus</taxon>
    </lineage>
</organism>
<proteinExistence type="predicted"/>
<dbReference type="AlphaFoldDB" id="A0A375J3H9"/>
<dbReference type="Proteomes" id="UP000256805">
    <property type="component" value="Unassembled WGS sequence"/>
</dbReference>